<name>E1YAP6_9BACT</name>
<dbReference type="EMBL" id="FR695866">
    <property type="protein sequence ID" value="CBX27640.1"/>
    <property type="molecule type" value="Genomic_DNA"/>
</dbReference>
<reference evidence="1" key="1">
    <citation type="journal article" date="2011" name="Environ. Microbiol.">
        <title>Genomic insights into the metabolic potential of the polycyclic aromatic hydrocarbon degrading sulfate-reducing Deltaproteobacterium N47.</title>
        <authorList>
            <person name="Bergmann F."/>
            <person name="Selesi D."/>
            <person name="Weinmaier T."/>
            <person name="Tischler P."/>
            <person name="Rattei T."/>
            <person name="Meckenstock R.U."/>
        </authorList>
    </citation>
    <scope>NUCLEOTIDE SEQUENCE</scope>
</reference>
<evidence type="ECO:0000313" key="1">
    <source>
        <dbReference type="EMBL" id="CBX27640.1"/>
    </source>
</evidence>
<dbReference type="AlphaFoldDB" id="E1YAP6"/>
<dbReference type="InterPro" id="IPR013783">
    <property type="entry name" value="Ig-like_fold"/>
</dbReference>
<dbReference type="Gene3D" id="2.60.40.10">
    <property type="entry name" value="Immunoglobulins"/>
    <property type="match status" value="1"/>
</dbReference>
<proteinExistence type="predicted"/>
<gene>
    <name evidence="1" type="ORF">N47_H24620</name>
</gene>
<protein>
    <submittedName>
        <fullName evidence="1">Uncharacterized protein</fullName>
    </submittedName>
</protein>
<organism evidence="1">
    <name type="scientific">uncultured Desulfobacterium sp</name>
    <dbReference type="NCBI Taxonomy" id="201089"/>
    <lineage>
        <taxon>Bacteria</taxon>
        <taxon>Pseudomonadati</taxon>
        <taxon>Thermodesulfobacteriota</taxon>
        <taxon>Desulfobacteria</taxon>
        <taxon>Desulfobacterales</taxon>
        <taxon>Desulfobacteriaceae</taxon>
        <taxon>Desulfobacterium</taxon>
        <taxon>environmental samples</taxon>
    </lineage>
</organism>
<accession>E1YAP6</accession>
<sequence>MIPDVSLVTTTDKDTYKIRQTVNIASKIINLTSSAIYQNLTVLTSVKDPAGAQIYSSSSTVSTVSPGQSTVHTLVWDTAGLQTEGIYTISQTIKSGEQILNDSSTKVNLLTVADFAIAADSVYRKINRGENATYLIYLTPVDGWNAAVAIGVDELPVGTLVIFAPGNIVPPGESFVMTITTAATTLGIHTLNLKVGQRWFRDGRTHITAYARCVRI</sequence>